<accession>A0AAP2CH93</accession>
<name>A0AAP2CH93_9BACT</name>
<dbReference type="SUPFAM" id="SSF52833">
    <property type="entry name" value="Thioredoxin-like"/>
    <property type="match status" value="1"/>
</dbReference>
<feature type="domain" description="Thioredoxin" evidence="1">
    <location>
        <begin position="165"/>
        <end position="295"/>
    </location>
</feature>
<dbReference type="RefSeq" id="WP_213944625.1">
    <property type="nucleotide sequence ID" value="NZ_JAHCMY010000002.1"/>
</dbReference>
<protein>
    <recommendedName>
        <fullName evidence="1">Thioredoxin domain-containing protein</fullName>
    </recommendedName>
</protein>
<dbReference type="EMBL" id="JAHCMY010000002">
    <property type="protein sequence ID" value="MBS9523750.1"/>
    <property type="molecule type" value="Genomic_DNA"/>
</dbReference>
<keyword evidence="3" id="KW-1185">Reference proteome</keyword>
<reference evidence="2 3" key="1">
    <citation type="submission" date="2021-05" db="EMBL/GenBank/DDBJ databases">
        <authorList>
            <person name="Zhang Z.D."/>
            <person name="Osman G."/>
        </authorList>
    </citation>
    <scope>NUCLEOTIDE SEQUENCE [LARGE SCALE GENOMIC DNA]</scope>
    <source>
        <strain evidence="2 3">KCTC 32217</strain>
    </source>
</reference>
<organism evidence="2 3">
    <name type="scientific">Litoribacter ruber</name>
    <dbReference type="NCBI Taxonomy" id="702568"/>
    <lineage>
        <taxon>Bacteria</taxon>
        <taxon>Pseudomonadati</taxon>
        <taxon>Bacteroidota</taxon>
        <taxon>Cytophagia</taxon>
        <taxon>Cytophagales</taxon>
        <taxon>Cyclobacteriaceae</taxon>
        <taxon>Litoribacter</taxon>
    </lineage>
</organism>
<dbReference type="PROSITE" id="PS51352">
    <property type="entry name" value="THIOREDOXIN_2"/>
    <property type="match status" value="1"/>
</dbReference>
<evidence type="ECO:0000313" key="2">
    <source>
        <dbReference type="EMBL" id="MBS9523750.1"/>
    </source>
</evidence>
<proteinExistence type="predicted"/>
<dbReference type="Proteomes" id="UP001319104">
    <property type="component" value="Unassembled WGS sequence"/>
</dbReference>
<evidence type="ECO:0000313" key="3">
    <source>
        <dbReference type="Proteomes" id="UP001319104"/>
    </source>
</evidence>
<dbReference type="InterPro" id="IPR036249">
    <property type="entry name" value="Thioredoxin-like_sf"/>
</dbReference>
<dbReference type="PROSITE" id="PS51257">
    <property type="entry name" value="PROKAR_LIPOPROTEIN"/>
    <property type="match status" value="1"/>
</dbReference>
<dbReference type="Gene3D" id="3.40.30.10">
    <property type="entry name" value="Glutaredoxin"/>
    <property type="match status" value="1"/>
</dbReference>
<sequence>MRRNLLICGMLIFGSCSPEIEYPINQQVKARGIYTQAGDISPLYQDLFPDLLLDNLNPGETYDFHVDEKFNEIEIVKASIKGGNFSDHQSAFQITYYESLSGKADKIYLNNFEEKTLLTVENPNWLFPKTPFILQTSHGYYEIEASNSKWESFLVKEIPAQTPDILFLDRFPEFELISISEQISRPSDLYQSKPFTYIYYLSHTCRTCIKEIPKINQALEQYENLKVIGILPGSETAELWSALNEKTNWGNYKIRSSNNYQKFPSISLPDGFLINQQGQKILDHITLEDVLDYLN</sequence>
<gene>
    <name evidence="2" type="ORF">KI659_06925</name>
</gene>
<evidence type="ECO:0000259" key="1">
    <source>
        <dbReference type="PROSITE" id="PS51352"/>
    </source>
</evidence>
<comment type="caution">
    <text evidence="2">The sequence shown here is derived from an EMBL/GenBank/DDBJ whole genome shotgun (WGS) entry which is preliminary data.</text>
</comment>
<dbReference type="InterPro" id="IPR013766">
    <property type="entry name" value="Thioredoxin_domain"/>
</dbReference>
<dbReference type="AlphaFoldDB" id="A0AAP2CH93"/>